<evidence type="ECO:0000313" key="2">
    <source>
        <dbReference type="EMBL" id="KAF6277091.1"/>
    </source>
</evidence>
<name>A0A7J7RLR3_MYOMY</name>
<comment type="caution">
    <text evidence="2">The sequence shown here is derived from an EMBL/GenBank/DDBJ whole genome shotgun (WGS) entry which is preliminary data.</text>
</comment>
<keyword evidence="3" id="KW-1185">Reference proteome</keyword>
<sequence length="126" mass="13294">MQPLSDGPAGAEVTAGCSVSSTCPGVGRGRAACSPRPAALCWQVAGQPALRVQETLSGDQMSEEEGERTRGLGGGETVLRRGPGTRAARRREAMPAAGRPWRSHRAEERERRRTQQSEATGLQGGI</sequence>
<evidence type="ECO:0000256" key="1">
    <source>
        <dbReference type="SAM" id="MobiDB-lite"/>
    </source>
</evidence>
<evidence type="ECO:0000313" key="3">
    <source>
        <dbReference type="Proteomes" id="UP000527355"/>
    </source>
</evidence>
<organism evidence="2 3">
    <name type="scientific">Myotis myotis</name>
    <name type="common">Greater mouse-eared bat</name>
    <name type="synonym">Vespertilio myotis</name>
    <dbReference type="NCBI Taxonomy" id="51298"/>
    <lineage>
        <taxon>Eukaryota</taxon>
        <taxon>Metazoa</taxon>
        <taxon>Chordata</taxon>
        <taxon>Craniata</taxon>
        <taxon>Vertebrata</taxon>
        <taxon>Euteleostomi</taxon>
        <taxon>Mammalia</taxon>
        <taxon>Eutheria</taxon>
        <taxon>Laurasiatheria</taxon>
        <taxon>Chiroptera</taxon>
        <taxon>Yangochiroptera</taxon>
        <taxon>Vespertilionidae</taxon>
        <taxon>Myotis</taxon>
    </lineage>
</organism>
<proteinExistence type="predicted"/>
<dbReference type="AlphaFoldDB" id="A0A7J7RLR3"/>
<feature type="compositionally biased region" description="Basic and acidic residues" evidence="1">
    <location>
        <begin position="104"/>
        <end position="115"/>
    </location>
</feature>
<protein>
    <submittedName>
        <fullName evidence="2">Uncharacterized protein</fullName>
    </submittedName>
</protein>
<feature type="region of interest" description="Disordered" evidence="1">
    <location>
        <begin position="55"/>
        <end position="126"/>
    </location>
</feature>
<dbReference type="EMBL" id="JABWUV010000025">
    <property type="protein sequence ID" value="KAF6277091.1"/>
    <property type="molecule type" value="Genomic_DNA"/>
</dbReference>
<accession>A0A7J7RLR3</accession>
<feature type="region of interest" description="Disordered" evidence="1">
    <location>
        <begin position="1"/>
        <end position="30"/>
    </location>
</feature>
<reference evidence="2 3" key="1">
    <citation type="journal article" date="2020" name="Nature">
        <title>Six reference-quality genomes reveal evolution of bat adaptations.</title>
        <authorList>
            <person name="Jebb D."/>
            <person name="Huang Z."/>
            <person name="Pippel M."/>
            <person name="Hughes G.M."/>
            <person name="Lavrichenko K."/>
            <person name="Devanna P."/>
            <person name="Winkler S."/>
            <person name="Jermiin L.S."/>
            <person name="Skirmuntt E.C."/>
            <person name="Katzourakis A."/>
            <person name="Burkitt-Gray L."/>
            <person name="Ray D.A."/>
            <person name="Sullivan K.A.M."/>
            <person name="Roscito J.G."/>
            <person name="Kirilenko B.M."/>
            <person name="Davalos L.M."/>
            <person name="Corthals A.P."/>
            <person name="Power M.L."/>
            <person name="Jones G."/>
            <person name="Ransome R.D."/>
            <person name="Dechmann D.K.N."/>
            <person name="Locatelli A.G."/>
            <person name="Puechmaille S.J."/>
            <person name="Fedrigo O."/>
            <person name="Jarvis E.D."/>
            <person name="Hiller M."/>
            <person name="Vernes S.C."/>
            <person name="Myers E.W."/>
            <person name="Teeling E.C."/>
        </authorList>
    </citation>
    <scope>NUCLEOTIDE SEQUENCE [LARGE SCALE GENOMIC DNA]</scope>
    <source>
        <strain evidence="2">MMyoMyo1</strain>
        <tissue evidence="2">Flight muscle</tissue>
    </source>
</reference>
<gene>
    <name evidence="2" type="ORF">mMyoMyo1_010272</name>
</gene>
<dbReference type="Proteomes" id="UP000527355">
    <property type="component" value="Unassembled WGS sequence"/>
</dbReference>